<feature type="compositionally biased region" description="Low complexity" evidence="10">
    <location>
        <begin position="292"/>
        <end position="325"/>
    </location>
</feature>
<dbReference type="GO" id="GO:0045493">
    <property type="term" value="P:xylan catabolic process"/>
    <property type="evidence" value="ECO:0007669"/>
    <property type="project" value="UniProtKB-UniRule"/>
</dbReference>
<dbReference type="PANTHER" id="PTHR43037:SF3">
    <property type="entry name" value="FERULOYL ESTERASE B"/>
    <property type="match status" value="1"/>
</dbReference>
<dbReference type="EC" id="3.1.1.-" evidence="9"/>
<feature type="region of interest" description="Disordered" evidence="10">
    <location>
        <begin position="291"/>
        <end position="325"/>
    </location>
</feature>
<dbReference type="SUPFAM" id="SSF53474">
    <property type="entry name" value="alpha/beta-Hydrolases"/>
    <property type="match status" value="2"/>
</dbReference>
<keyword evidence="5 9" id="KW-0378">Hydrolase</keyword>
<dbReference type="InterPro" id="IPR000254">
    <property type="entry name" value="CBD"/>
</dbReference>
<dbReference type="Pfam" id="PF00734">
    <property type="entry name" value="CBM_1"/>
    <property type="match status" value="1"/>
</dbReference>
<evidence type="ECO:0000256" key="10">
    <source>
        <dbReference type="SAM" id="MobiDB-lite"/>
    </source>
</evidence>
<evidence type="ECO:0000313" key="12">
    <source>
        <dbReference type="EMBL" id="OCL02474.1"/>
    </source>
</evidence>
<accession>A0A8E2JMB5</accession>
<dbReference type="NCBIfam" id="TIGR01840">
    <property type="entry name" value="esterase_phb"/>
    <property type="match status" value="1"/>
</dbReference>
<comment type="function">
    <text evidence="9">Esterase involved in the hydrolysis of xylan, a major structural heterogeneous polysaccharide found in plant biomass representing the second most abundant polysaccharide in the biosphere, after cellulose.</text>
</comment>
<gene>
    <name evidence="12" type="ORF">AOQ84DRAFT_401198</name>
</gene>
<comment type="similarity">
    <text evidence="9">Belongs to the carbohydrate esterase 1 (CE1) family.</text>
</comment>
<evidence type="ECO:0000256" key="8">
    <source>
        <dbReference type="ARBA" id="ARBA00023326"/>
    </source>
</evidence>
<sequence>MVRLSVISALLTGLTASATPLTKPASLQQITNSGISNPTNVGFYMYVPNNLATKPGVVTAIHMCTGTAQSYYSSTPYATLAEQYGFIVIFPSSPHSGTCWDVSSQATLTHGGGGDSNAIANMVTWTISKYNADTSKIFVTGTSSGAMMTNVMAATYPELFQAASVYSGVPAGCFVSSSNGQVNDTPTQWANVVKSMYSGYTGSHPKMQIYHGSADTTLYPANYNETIKQWCGVFRYDYTKPITTENNVPQQNYYRYTFGPELQGIYAIGVGHTVPVQGTEDMKWFGFSVSKSSSHTGGTTTTTTTPTQPATTSTAASSGSTGSTSSGTVAHWGQCGGIGYNGPATCESGYTCTESNDYYSQCL</sequence>
<dbReference type="AlphaFoldDB" id="A0A8E2JMB5"/>
<feature type="chain" id="PRO_5034644246" description="Carboxylic ester hydrolase" evidence="9">
    <location>
        <begin position="18"/>
        <end position="363"/>
    </location>
</feature>
<dbReference type="PANTHER" id="PTHR43037">
    <property type="entry name" value="UNNAMED PRODUCT-RELATED"/>
    <property type="match status" value="1"/>
</dbReference>
<feature type="domain" description="CBM1" evidence="11">
    <location>
        <begin position="327"/>
        <end position="363"/>
    </location>
</feature>
<keyword evidence="8 9" id="KW-0624">Polysaccharide degradation</keyword>
<organism evidence="12 13">
    <name type="scientific">Glonium stellatum</name>
    <dbReference type="NCBI Taxonomy" id="574774"/>
    <lineage>
        <taxon>Eukaryota</taxon>
        <taxon>Fungi</taxon>
        <taxon>Dikarya</taxon>
        <taxon>Ascomycota</taxon>
        <taxon>Pezizomycotina</taxon>
        <taxon>Dothideomycetes</taxon>
        <taxon>Pleosporomycetidae</taxon>
        <taxon>Gloniales</taxon>
        <taxon>Gloniaceae</taxon>
        <taxon>Glonium</taxon>
    </lineage>
</organism>
<evidence type="ECO:0000256" key="3">
    <source>
        <dbReference type="ARBA" id="ARBA00022525"/>
    </source>
</evidence>
<dbReference type="GO" id="GO:0005576">
    <property type="term" value="C:extracellular region"/>
    <property type="evidence" value="ECO:0007669"/>
    <property type="project" value="UniProtKB-SubCell"/>
</dbReference>
<reference evidence="12 13" key="1">
    <citation type="journal article" date="2016" name="Nat. Commun.">
        <title>Ectomycorrhizal ecology is imprinted in the genome of the dominant symbiotic fungus Cenococcum geophilum.</title>
        <authorList>
            <consortium name="DOE Joint Genome Institute"/>
            <person name="Peter M."/>
            <person name="Kohler A."/>
            <person name="Ohm R.A."/>
            <person name="Kuo A."/>
            <person name="Krutzmann J."/>
            <person name="Morin E."/>
            <person name="Arend M."/>
            <person name="Barry K.W."/>
            <person name="Binder M."/>
            <person name="Choi C."/>
            <person name="Clum A."/>
            <person name="Copeland A."/>
            <person name="Grisel N."/>
            <person name="Haridas S."/>
            <person name="Kipfer T."/>
            <person name="LaButti K."/>
            <person name="Lindquist E."/>
            <person name="Lipzen A."/>
            <person name="Maire R."/>
            <person name="Meier B."/>
            <person name="Mihaltcheva S."/>
            <person name="Molinier V."/>
            <person name="Murat C."/>
            <person name="Poggeler S."/>
            <person name="Quandt C.A."/>
            <person name="Sperisen C."/>
            <person name="Tritt A."/>
            <person name="Tisserant E."/>
            <person name="Crous P.W."/>
            <person name="Henrissat B."/>
            <person name="Nehls U."/>
            <person name="Egli S."/>
            <person name="Spatafora J.W."/>
            <person name="Grigoriev I.V."/>
            <person name="Martin F.M."/>
        </authorList>
    </citation>
    <scope>NUCLEOTIDE SEQUENCE [LARGE SCALE GENOMIC DNA]</scope>
    <source>
        <strain evidence="12 13">CBS 207.34</strain>
    </source>
</reference>
<evidence type="ECO:0000256" key="9">
    <source>
        <dbReference type="RuleBase" id="RU367147"/>
    </source>
</evidence>
<evidence type="ECO:0000259" key="11">
    <source>
        <dbReference type="PROSITE" id="PS51164"/>
    </source>
</evidence>
<keyword evidence="4 9" id="KW-0732">Signal</keyword>
<dbReference type="GO" id="GO:0052689">
    <property type="term" value="F:carboxylic ester hydrolase activity"/>
    <property type="evidence" value="ECO:0007669"/>
    <property type="project" value="UniProtKB-KW"/>
</dbReference>
<dbReference type="PROSITE" id="PS00562">
    <property type="entry name" value="CBM1_1"/>
    <property type="match status" value="1"/>
</dbReference>
<evidence type="ECO:0000256" key="6">
    <source>
        <dbReference type="ARBA" id="ARBA00023180"/>
    </source>
</evidence>
<dbReference type="PROSITE" id="PS51164">
    <property type="entry name" value="CBM1_2"/>
    <property type="match status" value="1"/>
</dbReference>
<keyword evidence="7 9" id="KW-0119">Carbohydrate metabolism</keyword>
<dbReference type="Pfam" id="PF10503">
    <property type="entry name" value="Esterase_PHB"/>
    <property type="match status" value="1"/>
</dbReference>
<dbReference type="GO" id="GO:0030248">
    <property type="term" value="F:cellulose binding"/>
    <property type="evidence" value="ECO:0007669"/>
    <property type="project" value="InterPro"/>
</dbReference>
<dbReference type="InterPro" id="IPR010126">
    <property type="entry name" value="Esterase_phb"/>
</dbReference>
<evidence type="ECO:0000256" key="5">
    <source>
        <dbReference type="ARBA" id="ARBA00022801"/>
    </source>
</evidence>
<keyword evidence="13" id="KW-1185">Reference proteome</keyword>
<evidence type="ECO:0000256" key="4">
    <source>
        <dbReference type="ARBA" id="ARBA00022729"/>
    </source>
</evidence>
<keyword evidence="3 9" id="KW-0964">Secreted</keyword>
<name>A0A8E2JMB5_9PEZI</name>
<dbReference type="OrthoDB" id="2425929at2759"/>
<evidence type="ECO:0000256" key="2">
    <source>
        <dbReference type="ARBA" id="ARBA00022487"/>
    </source>
</evidence>
<dbReference type="Gene3D" id="3.40.50.1820">
    <property type="entry name" value="alpha/beta hydrolase"/>
    <property type="match status" value="1"/>
</dbReference>
<evidence type="ECO:0000256" key="7">
    <source>
        <dbReference type="ARBA" id="ARBA00023277"/>
    </source>
</evidence>
<comment type="subcellular location">
    <subcellularLocation>
        <location evidence="1 9">Secreted</location>
    </subcellularLocation>
</comment>
<dbReference type="InterPro" id="IPR029058">
    <property type="entry name" value="AB_hydrolase_fold"/>
</dbReference>
<dbReference type="Proteomes" id="UP000250140">
    <property type="component" value="Unassembled WGS sequence"/>
</dbReference>
<dbReference type="InterPro" id="IPR050955">
    <property type="entry name" value="Plant_Biomass_Hydrol_Est"/>
</dbReference>
<feature type="signal peptide" evidence="9">
    <location>
        <begin position="1"/>
        <end position="17"/>
    </location>
</feature>
<keyword evidence="2 9" id="KW-0719">Serine esterase</keyword>
<dbReference type="SMART" id="SM00236">
    <property type="entry name" value="fCBD"/>
    <property type="match status" value="1"/>
</dbReference>
<dbReference type="EMBL" id="KV750953">
    <property type="protein sequence ID" value="OCL02474.1"/>
    <property type="molecule type" value="Genomic_DNA"/>
</dbReference>
<evidence type="ECO:0000313" key="13">
    <source>
        <dbReference type="Proteomes" id="UP000250140"/>
    </source>
</evidence>
<proteinExistence type="inferred from homology"/>
<evidence type="ECO:0000256" key="1">
    <source>
        <dbReference type="ARBA" id="ARBA00004613"/>
    </source>
</evidence>
<protein>
    <recommendedName>
        <fullName evidence="9">Carboxylic ester hydrolase</fullName>
        <ecNumber evidence="9">3.1.1.-</ecNumber>
    </recommendedName>
</protein>
<keyword evidence="6" id="KW-0325">Glycoprotein</keyword>